<protein>
    <recommendedName>
        <fullName evidence="4">DoxX family membrane protein</fullName>
    </recommendedName>
</protein>
<dbReference type="EMBL" id="BMXA01000002">
    <property type="protein sequence ID" value="GHA04367.1"/>
    <property type="molecule type" value="Genomic_DNA"/>
</dbReference>
<accession>A0A918VKR7</accession>
<keyword evidence="1" id="KW-0812">Transmembrane</keyword>
<feature type="transmembrane region" description="Helical" evidence="1">
    <location>
        <begin position="55"/>
        <end position="74"/>
    </location>
</feature>
<proteinExistence type="predicted"/>
<feature type="transmembrane region" description="Helical" evidence="1">
    <location>
        <begin position="110"/>
        <end position="126"/>
    </location>
</feature>
<evidence type="ECO:0000313" key="2">
    <source>
        <dbReference type="EMBL" id="GHA04367.1"/>
    </source>
</evidence>
<sequence length="128" mass="13792">MAIMQQIAFDSVQIARFILGGSWIYHGLAPKLITVAPIERAMTATLGLDPDTSLLITRLAGVGEVVFGILLIIFYRQVTLIALNIAMLVALLIFVAVQIPAVLFDAFNPVTTNLALIGLSCVLLQARN</sequence>
<feature type="transmembrane region" description="Helical" evidence="1">
    <location>
        <begin position="81"/>
        <end position="104"/>
    </location>
</feature>
<reference evidence="2" key="2">
    <citation type="submission" date="2020-09" db="EMBL/GenBank/DDBJ databases">
        <authorList>
            <person name="Sun Q."/>
            <person name="Kim S."/>
        </authorList>
    </citation>
    <scope>NUCLEOTIDE SEQUENCE</scope>
    <source>
        <strain evidence="2">KCTC 12711</strain>
    </source>
</reference>
<evidence type="ECO:0000256" key="1">
    <source>
        <dbReference type="SAM" id="Phobius"/>
    </source>
</evidence>
<dbReference type="Proteomes" id="UP000614811">
    <property type="component" value="Unassembled WGS sequence"/>
</dbReference>
<gene>
    <name evidence="2" type="ORF">GCM10008090_12150</name>
</gene>
<name>A0A918VKR7_9GAMM</name>
<dbReference type="Pfam" id="PF13781">
    <property type="entry name" value="DoxX_3"/>
    <property type="match status" value="1"/>
</dbReference>
<organism evidence="2 3">
    <name type="scientific">Arenicella chitinivorans</name>
    <dbReference type="NCBI Taxonomy" id="1329800"/>
    <lineage>
        <taxon>Bacteria</taxon>
        <taxon>Pseudomonadati</taxon>
        <taxon>Pseudomonadota</taxon>
        <taxon>Gammaproteobacteria</taxon>
        <taxon>Arenicellales</taxon>
        <taxon>Arenicellaceae</taxon>
        <taxon>Arenicella</taxon>
    </lineage>
</organism>
<keyword evidence="1" id="KW-0472">Membrane</keyword>
<comment type="caution">
    <text evidence="2">The sequence shown here is derived from an EMBL/GenBank/DDBJ whole genome shotgun (WGS) entry which is preliminary data.</text>
</comment>
<evidence type="ECO:0000313" key="3">
    <source>
        <dbReference type="Proteomes" id="UP000614811"/>
    </source>
</evidence>
<dbReference type="AlphaFoldDB" id="A0A918VKR7"/>
<keyword evidence="3" id="KW-1185">Reference proteome</keyword>
<keyword evidence="1" id="KW-1133">Transmembrane helix</keyword>
<dbReference type="InterPro" id="IPR025695">
    <property type="entry name" value="DoxX-like"/>
</dbReference>
<evidence type="ECO:0008006" key="4">
    <source>
        <dbReference type="Google" id="ProtNLM"/>
    </source>
</evidence>
<reference evidence="2" key="1">
    <citation type="journal article" date="2014" name="Int. J. Syst. Evol. Microbiol.">
        <title>Complete genome sequence of Corynebacterium casei LMG S-19264T (=DSM 44701T), isolated from a smear-ripened cheese.</title>
        <authorList>
            <consortium name="US DOE Joint Genome Institute (JGI-PGF)"/>
            <person name="Walter F."/>
            <person name="Albersmeier A."/>
            <person name="Kalinowski J."/>
            <person name="Ruckert C."/>
        </authorList>
    </citation>
    <scope>NUCLEOTIDE SEQUENCE</scope>
    <source>
        <strain evidence="2">KCTC 12711</strain>
    </source>
</reference>